<dbReference type="OrthoDB" id="8423312at2759"/>
<evidence type="ECO:0000313" key="2">
    <source>
        <dbReference type="EMBL" id="CAB4007907.1"/>
    </source>
</evidence>
<dbReference type="AlphaFoldDB" id="A0A7D9EDM3"/>
<dbReference type="Proteomes" id="UP001152795">
    <property type="component" value="Unassembled WGS sequence"/>
</dbReference>
<feature type="domain" description="Integrase core" evidence="1">
    <location>
        <begin position="157"/>
        <end position="330"/>
    </location>
</feature>
<evidence type="ECO:0000259" key="1">
    <source>
        <dbReference type="Pfam" id="PF24764"/>
    </source>
</evidence>
<name>A0A7D9EDM3_PARCT</name>
<evidence type="ECO:0000313" key="3">
    <source>
        <dbReference type="Proteomes" id="UP001152795"/>
    </source>
</evidence>
<proteinExistence type="predicted"/>
<gene>
    <name evidence="2" type="ORF">PACLA_8A087759</name>
</gene>
<dbReference type="Pfam" id="PF24764">
    <property type="entry name" value="rva_4"/>
    <property type="match status" value="1"/>
</dbReference>
<dbReference type="EMBL" id="CACRXK020005952">
    <property type="protein sequence ID" value="CAB4007907.1"/>
    <property type="molecule type" value="Genomic_DNA"/>
</dbReference>
<dbReference type="PANTHER" id="PTHR46791">
    <property type="entry name" value="EXPRESSED PROTEIN"/>
    <property type="match status" value="1"/>
</dbReference>
<dbReference type="InterPro" id="IPR058913">
    <property type="entry name" value="Integrase_dom_put"/>
</dbReference>
<accession>A0A7D9EDM3</accession>
<reference evidence="2" key="1">
    <citation type="submission" date="2020-04" db="EMBL/GenBank/DDBJ databases">
        <authorList>
            <person name="Alioto T."/>
            <person name="Alioto T."/>
            <person name="Gomez Garrido J."/>
        </authorList>
    </citation>
    <scope>NUCLEOTIDE SEQUENCE</scope>
    <source>
        <strain evidence="2">A484AB</strain>
    </source>
</reference>
<keyword evidence="3" id="KW-1185">Reference proteome</keyword>
<dbReference type="PANTHER" id="PTHR46791:SF13">
    <property type="entry name" value="CLR5 DOMAIN-CONTAINING PROTEIN"/>
    <property type="match status" value="1"/>
</dbReference>
<organism evidence="2 3">
    <name type="scientific">Paramuricea clavata</name>
    <name type="common">Red gorgonian</name>
    <name type="synonym">Violescent sea-whip</name>
    <dbReference type="NCBI Taxonomy" id="317549"/>
    <lineage>
        <taxon>Eukaryota</taxon>
        <taxon>Metazoa</taxon>
        <taxon>Cnidaria</taxon>
        <taxon>Anthozoa</taxon>
        <taxon>Octocorallia</taxon>
        <taxon>Malacalcyonacea</taxon>
        <taxon>Plexauridae</taxon>
        <taxon>Paramuricea</taxon>
    </lineage>
</organism>
<comment type="caution">
    <text evidence="2">The sequence shown here is derived from an EMBL/GenBank/DDBJ whole genome shotgun (WGS) entry which is preliminary data.</text>
</comment>
<protein>
    <recommendedName>
        <fullName evidence="1">Integrase core domain-containing protein</fullName>
    </recommendedName>
</protein>
<sequence length="412" mass="48457">MADMNKSCKSCQFVLKVSHRFCPNCDDPFNELDALESLDERGLISYYFSCGFTYRSIVKILEKRHDLSISYGTLKLRLKEYNLKRRGVEYDDEIVHHRIVQLLDGPGCIAGYRTVWHTLQKEGIQVPRHVVEEKLKELDPEGCEMRKRKCLKRRQYYNSGPNHAWHVDGYDKLKPYGFPIHGAIDGWSRKIMWLRVARSNNLPEIPATFYLECVAEHEGCPVKVRSDCGTENGIITAMQCEFRNDENAHSFGQSVANQRIEGWWSFFRKNRSTWWINLFKDLVETQVLTLGNEMEMECLWYCFSTLIQKDLDITKEHWNTHYIRKSHHDTVSGRPDELFYIPELHGGEDGLLSQISLSQIQFVADNLLQYEEEENLYQEYFNYLCEGLHLQKPMTWREGLLLYQRLTEIARG</sequence>